<feature type="transmembrane region" description="Helical" evidence="3">
    <location>
        <begin position="122"/>
        <end position="141"/>
    </location>
</feature>
<sequence>MLAGRYAFVRILTGWFFLSLLYGFQQYLLYSLDGINCGFWESLFSQVPNFLLWSVYGLLIRRLDERFPLVQTPVPRLMAIHGLTATAIASLHILALGTSRWLLVACCNSESWRHSLTAYSRAWFFFQYVLYGTILLVLNGLRWYRQFHEERTQALLLEKQLTEAELHILKMQLNPHFLFNALNTVSMLIRVKQPEQATQTLASLGHLLREYLKTRSTQLVPLVHELTNVQRYLAIERIRFQHRFTYSVDVEKNLEDALVPDLLLQPLVENAIRHGFNQPMTTCHLDLRISRQADQLLMTVQDDGIGFDPTTIKAGIGLTNTRQRLAKIYGETATFRVESEPGKGTVLHLTIPFQTVKEHEQPEAFESVHH</sequence>
<evidence type="ECO:0000256" key="1">
    <source>
        <dbReference type="ARBA" id="ARBA00000085"/>
    </source>
</evidence>
<accession>A0A3P1CJS2</accession>
<dbReference type="AlphaFoldDB" id="A0A3P1CJS2"/>
<feature type="transmembrane region" description="Helical" evidence="3">
    <location>
        <begin position="39"/>
        <end position="59"/>
    </location>
</feature>
<dbReference type="EC" id="2.7.13.3" evidence="2"/>
<keyword evidence="6" id="KW-1185">Reference proteome</keyword>
<dbReference type="PANTHER" id="PTHR34220:SF7">
    <property type="entry name" value="SENSOR HISTIDINE KINASE YPDA"/>
    <property type="match status" value="1"/>
</dbReference>
<dbReference type="GO" id="GO:0000155">
    <property type="term" value="F:phosphorelay sensor kinase activity"/>
    <property type="evidence" value="ECO:0007669"/>
    <property type="project" value="InterPro"/>
</dbReference>
<organism evidence="5 6">
    <name type="scientific">Larkinella knui</name>
    <dbReference type="NCBI Taxonomy" id="2025310"/>
    <lineage>
        <taxon>Bacteria</taxon>
        <taxon>Pseudomonadati</taxon>
        <taxon>Bacteroidota</taxon>
        <taxon>Cytophagia</taxon>
        <taxon>Cytophagales</taxon>
        <taxon>Spirosomataceae</taxon>
        <taxon>Larkinella</taxon>
    </lineage>
</organism>
<keyword evidence="3" id="KW-0472">Membrane</keyword>
<dbReference type="SMART" id="SM00387">
    <property type="entry name" value="HATPase_c"/>
    <property type="match status" value="1"/>
</dbReference>
<dbReference type="Pfam" id="PF06580">
    <property type="entry name" value="His_kinase"/>
    <property type="match status" value="1"/>
</dbReference>
<evidence type="ECO:0000313" key="5">
    <source>
        <dbReference type="EMBL" id="RRB13478.1"/>
    </source>
</evidence>
<dbReference type="PRINTS" id="PR00344">
    <property type="entry name" value="BCTRLSENSOR"/>
</dbReference>
<dbReference type="InterPro" id="IPR050640">
    <property type="entry name" value="Bact_2-comp_sensor_kinase"/>
</dbReference>
<comment type="catalytic activity">
    <reaction evidence="1">
        <text>ATP + protein L-histidine = ADP + protein N-phospho-L-histidine.</text>
        <dbReference type="EC" id="2.7.13.3"/>
    </reaction>
</comment>
<reference evidence="5 6" key="1">
    <citation type="submission" date="2018-11" db="EMBL/GenBank/DDBJ databases">
        <authorList>
            <person name="Zhou Z."/>
            <person name="Wang G."/>
        </authorList>
    </citation>
    <scope>NUCLEOTIDE SEQUENCE [LARGE SCALE GENOMIC DNA]</scope>
    <source>
        <strain evidence="5 6">KCTC42998</strain>
    </source>
</reference>
<evidence type="ECO:0000259" key="4">
    <source>
        <dbReference type="PROSITE" id="PS50109"/>
    </source>
</evidence>
<dbReference type="Gene3D" id="3.30.565.10">
    <property type="entry name" value="Histidine kinase-like ATPase, C-terminal domain"/>
    <property type="match status" value="1"/>
</dbReference>
<dbReference type="PROSITE" id="PS50109">
    <property type="entry name" value="HIS_KIN"/>
    <property type="match status" value="1"/>
</dbReference>
<dbReference type="InterPro" id="IPR005467">
    <property type="entry name" value="His_kinase_dom"/>
</dbReference>
<feature type="domain" description="Histidine kinase" evidence="4">
    <location>
        <begin position="263"/>
        <end position="355"/>
    </location>
</feature>
<name>A0A3P1CJS2_9BACT</name>
<dbReference type="OrthoDB" id="9792992at2"/>
<dbReference type="InterPro" id="IPR036890">
    <property type="entry name" value="HATPase_C_sf"/>
</dbReference>
<dbReference type="Proteomes" id="UP000274271">
    <property type="component" value="Unassembled WGS sequence"/>
</dbReference>
<evidence type="ECO:0000256" key="2">
    <source>
        <dbReference type="ARBA" id="ARBA00012438"/>
    </source>
</evidence>
<dbReference type="InterPro" id="IPR010559">
    <property type="entry name" value="Sig_transdc_His_kin_internal"/>
</dbReference>
<dbReference type="Pfam" id="PF02518">
    <property type="entry name" value="HATPase_c"/>
    <property type="match status" value="1"/>
</dbReference>
<dbReference type="PANTHER" id="PTHR34220">
    <property type="entry name" value="SENSOR HISTIDINE KINASE YPDA"/>
    <property type="match status" value="1"/>
</dbReference>
<dbReference type="GO" id="GO:0016020">
    <property type="term" value="C:membrane"/>
    <property type="evidence" value="ECO:0007669"/>
    <property type="project" value="InterPro"/>
</dbReference>
<feature type="transmembrane region" description="Helical" evidence="3">
    <location>
        <begin position="80"/>
        <end position="102"/>
    </location>
</feature>
<keyword evidence="3" id="KW-0812">Transmembrane</keyword>
<protein>
    <recommendedName>
        <fullName evidence="2">histidine kinase</fullName>
        <ecNumber evidence="2">2.7.13.3</ecNumber>
    </recommendedName>
</protein>
<feature type="transmembrane region" description="Helical" evidence="3">
    <location>
        <begin position="7"/>
        <end position="27"/>
    </location>
</feature>
<proteinExistence type="predicted"/>
<dbReference type="InterPro" id="IPR003594">
    <property type="entry name" value="HATPase_dom"/>
</dbReference>
<evidence type="ECO:0000256" key="3">
    <source>
        <dbReference type="SAM" id="Phobius"/>
    </source>
</evidence>
<dbReference type="InterPro" id="IPR004358">
    <property type="entry name" value="Sig_transdc_His_kin-like_C"/>
</dbReference>
<comment type="caution">
    <text evidence="5">The sequence shown here is derived from an EMBL/GenBank/DDBJ whole genome shotgun (WGS) entry which is preliminary data.</text>
</comment>
<dbReference type="EMBL" id="RQJP01000003">
    <property type="protein sequence ID" value="RRB13478.1"/>
    <property type="molecule type" value="Genomic_DNA"/>
</dbReference>
<evidence type="ECO:0000313" key="6">
    <source>
        <dbReference type="Proteomes" id="UP000274271"/>
    </source>
</evidence>
<keyword evidence="3" id="KW-1133">Transmembrane helix</keyword>
<gene>
    <name evidence="5" type="ORF">EHT87_14490</name>
</gene>
<dbReference type="SUPFAM" id="SSF55874">
    <property type="entry name" value="ATPase domain of HSP90 chaperone/DNA topoisomerase II/histidine kinase"/>
    <property type="match status" value="1"/>
</dbReference>